<feature type="non-terminal residue" evidence="6">
    <location>
        <position position="72"/>
    </location>
</feature>
<dbReference type="InterPro" id="IPR050109">
    <property type="entry name" value="HTH-type_TetR-like_transc_reg"/>
</dbReference>
<dbReference type="EMBL" id="SDVB01000139">
    <property type="protein sequence ID" value="RYC19568.1"/>
    <property type="molecule type" value="Genomic_DNA"/>
</dbReference>
<proteinExistence type="predicted"/>
<dbReference type="InterPro" id="IPR023772">
    <property type="entry name" value="DNA-bd_HTH_TetR-type_CS"/>
</dbReference>
<protein>
    <submittedName>
        <fullName evidence="6">TetR/AcrR family transcriptional regulator</fullName>
    </submittedName>
</protein>
<evidence type="ECO:0000313" key="6">
    <source>
        <dbReference type="EMBL" id="RYC19568.1"/>
    </source>
</evidence>
<dbReference type="InterPro" id="IPR001647">
    <property type="entry name" value="HTH_TetR"/>
</dbReference>
<dbReference type="PROSITE" id="PS01081">
    <property type="entry name" value="HTH_TETR_1"/>
    <property type="match status" value="1"/>
</dbReference>
<evidence type="ECO:0000256" key="4">
    <source>
        <dbReference type="PROSITE-ProRule" id="PRU00335"/>
    </source>
</evidence>
<dbReference type="GO" id="GO:0003700">
    <property type="term" value="F:DNA-binding transcription factor activity"/>
    <property type="evidence" value="ECO:0007669"/>
    <property type="project" value="TreeGrafter"/>
</dbReference>
<dbReference type="SUPFAM" id="SSF46689">
    <property type="entry name" value="Homeodomain-like"/>
    <property type="match status" value="1"/>
</dbReference>
<dbReference type="AlphaFoldDB" id="A0A4V1RSA8"/>
<dbReference type="PROSITE" id="PS50977">
    <property type="entry name" value="HTH_TETR_2"/>
    <property type="match status" value="1"/>
</dbReference>
<keyword evidence="2 4" id="KW-0238">DNA-binding</keyword>
<keyword evidence="7" id="KW-1185">Reference proteome</keyword>
<dbReference type="PRINTS" id="PR00455">
    <property type="entry name" value="HTHTETR"/>
</dbReference>
<comment type="caution">
    <text evidence="6">The sequence shown here is derived from an EMBL/GenBank/DDBJ whole genome shotgun (WGS) entry which is preliminary data.</text>
</comment>
<feature type="DNA-binding region" description="H-T-H motif" evidence="4">
    <location>
        <begin position="39"/>
        <end position="58"/>
    </location>
</feature>
<keyword evidence="1" id="KW-0805">Transcription regulation</keyword>
<evidence type="ECO:0000256" key="1">
    <source>
        <dbReference type="ARBA" id="ARBA00023015"/>
    </source>
</evidence>
<dbReference type="Proteomes" id="UP000291088">
    <property type="component" value="Unassembled WGS sequence"/>
</dbReference>
<sequence length="72" mass="7842">MGGWTVGRPSAKERRPYNSDAILDVAVRVFLERGYDGASLDDVARAAGITKASVYYHVSSKEELLERGVGRA</sequence>
<name>A0A4V1RSA8_9HYPH</name>
<dbReference type="Gene3D" id="1.10.357.10">
    <property type="entry name" value="Tetracycline Repressor, domain 2"/>
    <property type="match status" value="1"/>
</dbReference>
<dbReference type="GO" id="GO:0000976">
    <property type="term" value="F:transcription cis-regulatory region binding"/>
    <property type="evidence" value="ECO:0007669"/>
    <property type="project" value="TreeGrafter"/>
</dbReference>
<dbReference type="InterPro" id="IPR009057">
    <property type="entry name" value="Homeodomain-like_sf"/>
</dbReference>
<gene>
    <name evidence="6" type="ORF">EUU22_04255</name>
</gene>
<dbReference type="Pfam" id="PF00440">
    <property type="entry name" value="TetR_N"/>
    <property type="match status" value="1"/>
</dbReference>
<reference evidence="6 7" key="1">
    <citation type="submission" date="2019-01" db="EMBL/GenBank/DDBJ databases">
        <authorList>
            <person name="Deng T."/>
        </authorList>
    </citation>
    <scope>NUCLEOTIDE SEQUENCE [LARGE SCALE GENOMIC DNA]</scope>
    <source>
        <strain evidence="6 7">F8825</strain>
    </source>
</reference>
<evidence type="ECO:0000256" key="3">
    <source>
        <dbReference type="ARBA" id="ARBA00023163"/>
    </source>
</evidence>
<dbReference type="PANTHER" id="PTHR30055">
    <property type="entry name" value="HTH-TYPE TRANSCRIPTIONAL REGULATOR RUTR"/>
    <property type="match status" value="1"/>
</dbReference>
<evidence type="ECO:0000313" key="7">
    <source>
        <dbReference type="Proteomes" id="UP000291088"/>
    </source>
</evidence>
<accession>A0A4V1RSA8</accession>
<organism evidence="6 7">
    <name type="scientific">Ciceribacter ferrooxidans</name>
    <dbReference type="NCBI Taxonomy" id="2509717"/>
    <lineage>
        <taxon>Bacteria</taxon>
        <taxon>Pseudomonadati</taxon>
        <taxon>Pseudomonadota</taxon>
        <taxon>Alphaproteobacteria</taxon>
        <taxon>Hyphomicrobiales</taxon>
        <taxon>Rhizobiaceae</taxon>
        <taxon>Ciceribacter</taxon>
    </lineage>
</organism>
<dbReference type="FunFam" id="1.10.10.60:FF:000141">
    <property type="entry name" value="TetR family transcriptional regulator"/>
    <property type="match status" value="1"/>
</dbReference>
<keyword evidence="3" id="KW-0804">Transcription</keyword>
<evidence type="ECO:0000259" key="5">
    <source>
        <dbReference type="PROSITE" id="PS50977"/>
    </source>
</evidence>
<dbReference type="PANTHER" id="PTHR30055:SF234">
    <property type="entry name" value="HTH-TYPE TRANSCRIPTIONAL REGULATOR BETI"/>
    <property type="match status" value="1"/>
</dbReference>
<feature type="domain" description="HTH tetR-type" evidence="5">
    <location>
        <begin position="16"/>
        <end position="72"/>
    </location>
</feature>
<evidence type="ECO:0000256" key="2">
    <source>
        <dbReference type="ARBA" id="ARBA00023125"/>
    </source>
</evidence>